<comment type="caution">
    <text evidence="2">The sequence shown here is derived from an EMBL/GenBank/DDBJ whole genome shotgun (WGS) entry which is preliminary data.</text>
</comment>
<protein>
    <submittedName>
        <fullName evidence="2">Peptidase</fullName>
    </submittedName>
</protein>
<evidence type="ECO:0000313" key="3">
    <source>
        <dbReference type="Proteomes" id="UP000054623"/>
    </source>
</evidence>
<reference evidence="2 3" key="1">
    <citation type="submission" date="2015-12" db="EMBL/GenBank/DDBJ databases">
        <title>Draft Genome Sequence of Desulfitobacterium hafniense Strain DH, a Sulfate-reducing Bacterium Isolated from Paddy Soils.</title>
        <authorList>
            <person name="Bao P."/>
            <person name="Zhang X."/>
            <person name="Li G."/>
        </authorList>
    </citation>
    <scope>NUCLEOTIDE SEQUENCE [LARGE SCALE GENOMIC DNA]</scope>
    <source>
        <strain evidence="2 3">DH</strain>
    </source>
</reference>
<dbReference type="RefSeq" id="WP_058491088.1">
    <property type="nucleotide sequence ID" value="NZ_LOCK01000017.1"/>
</dbReference>
<accession>A0A0W1JJH3</accession>
<dbReference type="Proteomes" id="UP000054623">
    <property type="component" value="Unassembled WGS sequence"/>
</dbReference>
<evidence type="ECO:0000259" key="1">
    <source>
        <dbReference type="Pfam" id="PF19289"/>
    </source>
</evidence>
<dbReference type="InterPro" id="IPR036059">
    <property type="entry name" value="TldD/PmbA_sf"/>
</dbReference>
<sequence length="441" mass="49002">MMKLVKQLEGFLQRAKKEPLNDELRIRDWRLMVQEARLISLGIKENSLGSVYTPPSSRQGESGEVYIIWEDGRLTQAQVQTPPPHEGNAYWQSQLEEWRQGAYEDPGGADIPAPEPLPLVTVEDQGIERILAGEDGILFEQLAKLLGDTPSGIHLNAGIQASWGYRHNRNSHGLAVSHQQSQYALSYSFDSLVGAGFAKRRLIRPEEWEILWQRTLGYYEALQKESSGINAQTAVVFSPSVVGELLGQFIYPNLVGQTILEGQSAFKVEDFKNHQLVFHEDLSLYVDPLRPLEWSSYLLTSEGVPAKQTVLIQRGSLHSPILRMKDAKAWGAPPTGISYGTSGLYLKSAQEKPWEEVLEGIEDGILILSVLGMHTQNSVSGDYSLSAPQSLRILKGKIVGKRDVKINGNFFRDLAGAETLLGKAEIELKPYLVVKTGVQNS</sequence>
<dbReference type="EMBL" id="LOCK01000017">
    <property type="protein sequence ID" value="KTE91937.1"/>
    <property type="molecule type" value="Genomic_DNA"/>
</dbReference>
<gene>
    <name evidence="2" type="ORF">AT727_03110</name>
</gene>
<dbReference type="GO" id="GO:0005829">
    <property type="term" value="C:cytosol"/>
    <property type="evidence" value="ECO:0007669"/>
    <property type="project" value="TreeGrafter"/>
</dbReference>
<name>A0A0W1JJH3_DESHA</name>
<dbReference type="OrthoDB" id="1948998at2"/>
<dbReference type="InterPro" id="IPR045569">
    <property type="entry name" value="Metalloprtase-TldD/E_C"/>
</dbReference>
<proteinExistence type="predicted"/>
<dbReference type="PANTHER" id="PTHR43421:SF1">
    <property type="entry name" value="METALLOPROTEASE PMBA"/>
    <property type="match status" value="1"/>
</dbReference>
<dbReference type="GO" id="GO:0006508">
    <property type="term" value="P:proteolysis"/>
    <property type="evidence" value="ECO:0007669"/>
    <property type="project" value="InterPro"/>
</dbReference>
<dbReference type="AlphaFoldDB" id="A0A0W1JJH3"/>
<dbReference type="Pfam" id="PF19289">
    <property type="entry name" value="PmbA_TldD_3rd"/>
    <property type="match status" value="1"/>
</dbReference>
<feature type="domain" description="Metalloprotease TldD/E C-terminal" evidence="1">
    <location>
        <begin position="232"/>
        <end position="419"/>
    </location>
</feature>
<dbReference type="PANTHER" id="PTHR43421">
    <property type="entry name" value="METALLOPROTEASE PMBA"/>
    <property type="match status" value="1"/>
</dbReference>
<dbReference type="GO" id="GO:0008237">
    <property type="term" value="F:metallopeptidase activity"/>
    <property type="evidence" value="ECO:0007669"/>
    <property type="project" value="InterPro"/>
</dbReference>
<organism evidence="2 3">
    <name type="scientific">Desulfitobacterium hafniense</name>
    <name type="common">Desulfitobacterium frappieri</name>
    <dbReference type="NCBI Taxonomy" id="49338"/>
    <lineage>
        <taxon>Bacteria</taxon>
        <taxon>Bacillati</taxon>
        <taxon>Bacillota</taxon>
        <taxon>Clostridia</taxon>
        <taxon>Eubacteriales</taxon>
        <taxon>Desulfitobacteriaceae</taxon>
        <taxon>Desulfitobacterium</taxon>
    </lineage>
</organism>
<evidence type="ECO:0000313" key="2">
    <source>
        <dbReference type="EMBL" id="KTE91937.1"/>
    </source>
</evidence>
<dbReference type="SUPFAM" id="SSF111283">
    <property type="entry name" value="Putative modulator of DNA gyrase, PmbA/TldD"/>
    <property type="match status" value="1"/>
</dbReference>
<dbReference type="InterPro" id="IPR047657">
    <property type="entry name" value="PmbA"/>
</dbReference>